<dbReference type="Proteomes" id="UP000306985">
    <property type="component" value="Unassembled WGS sequence"/>
</dbReference>
<dbReference type="AlphaFoldDB" id="A0A4U6QG76"/>
<evidence type="ECO:0000313" key="2">
    <source>
        <dbReference type="Proteomes" id="UP000306985"/>
    </source>
</evidence>
<keyword evidence="2" id="KW-1185">Reference proteome</keyword>
<sequence length="698" mass="74474">MLGHTRGKRSPVTCHLKCADACTQPVPNETDNIYFRDVVSAALTRRTMLKGAGVGALTLVLPALGALPAAAAADPAVPDAATAAGDAGPTAATARSTAGASIDFTAIAPVPADVDALTVPPGWTWSPIIRWGDPLFDPAETFDVNNQTAQRQARQFGYNNDYTDLLMLPGKDGREALLVCNHEYTNPGIMFSETSDPAVLNRQRAVEMAAQGMAVVHLRREKAGQPWRPVVGSGYNRRITASTPFSVDGAAAGTASLKTKDDPAGRTVLGTFGNCSGGTTPWGTVLSGEENFNGYFHAAGTSPAEKRYGLADKESTYGWENIDPRFDARAEGYVNEPNRFGWIVELDPFSPKEAPVKHTAMGRLKHEGANVIVGSCGQVAAYMGDDERFDYLYKFVSSKKVKPGQGKAARAHNKTLLSEGSLYVAKFSGNSPAAEIDGSGTLPTDGKFDGTGQWLPLVVNGVSKVAGFTAEQALVNTRLAADAVGATKMDRCEDVQPSLKSGKVYVVCTNNSRRGTSGNEGATEVNPRNENRDGHIVEITEDRNDVRATTFRWSLLLVCGDPKTNPHTYFAGFPADQVSPISCPDNIAFDSRGDLWIATDGAPSSIGYSDGLFHVPLTGRNRGYVRQFLAVPAEAETCGPVVRDRDGMVYVAVQHPGEDGTWAAQNSYFPDYVADGQSAPAGSWRGPRPSIVQVYRTS</sequence>
<dbReference type="PANTHER" id="PTHR35399:SF2">
    <property type="entry name" value="DUF839 DOMAIN-CONTAINING PROTEIN"/>
    <property type="match status" value="1"/>
</dbReference>
<protein>
    <submittedName>
        <fullName evidence="1">PhoX family phosphatase</fullName>
    </submittedName>
</protein>
<organism evidence="1 2">
    <name type="scientific">Nakamurella flava</name>
    <dbReference type="NCBI Taxonomy" id="2576308"/>
    <lineage>
        <taxon>Bacteria</taxon>
        <taxon>Bacillati</taxon>
        <taxon>Actinomycetota</taxon>
        <taxon>Actinomycetes</taxon>
        <taxon>Nakamurellales</taxon>
        <taxon>Nakamurellaceae</taxon>
        <taxon>Nakamurella</taxon>
    </lineage>
</organism>
<dbReference type="PANTHER" id="PTHR35399">
    <property type="entry name" value="SLR8030 PROTEIN"/>
    <property type="match status" value="1"/>
</dbReference>
<dbReference type="RefSeq" id="WP_137450712.1">
    <property type="nucleotide sequence ID" value="NZ_SZZH01000003.1"/>
</dbReference>
<reference evidence="1 2" key="1">
    <citation type="submission" date="2019-05" db="EMBL/GenBank/DDBJ databases">
        <title>Nakamurella sp. N5BH11, whole genome shotgun sequence.</title>
        <authorList>
            <person name="Tuo L."/>
        </authorList>
    </citation>
    <scope>NUCLEOTIDE SEQUENCE [LARGE SCALE GENOMIC DNA]</scope>
    <source>
        <strain evidence="1 2">N5BH11</strain>
    </source>
</reference>
<comment type="caution">
    <text evidence="1">The sequence shown here is derived from an EMBL/GenBank/DDBJ whole genome shotgun (WGS) entry which is preliminary data.</text>
</comment>
<dbReference type="OrthoDB" id="9801383at2"/>
<gene>
    <name evidence="1" type="ORF">FDO65_15825</name>
</gene>
<dbReference type="PROSITE" id="PS51318">
    <property type="entry name" value="TAT"/>
    <property type="match status" value="1"/>
</dbReference>
<dbReference type="EMBL" id="SZZH01000003">
    <property type="protein sequence ID" value="TKV59052.1"/>
    <property type="molecule type" value="Genomic_DNA"/>
</dbReference>
<accession>A0A4U6QG76</accession>
<dbReference type="InterPro" id="IPR008557">
    <property type="entry name" value="PhoX"/>
</dbReference>
<dbReference type="Pfam" id="PF05787">
    <property type="entry name" value="PhoX"/>
    <property type="match status" value="1"/>
</dbReference>
<name>A0A4U6QG76_9ACTN</name>
<proteinExistence type="predicted"/>
<evidence type="ECO:0000313" key="1">
    <source>
        <dbReference type="EMBL" id="TKV59052.1"/>
    </source>
</evidence>
<dbReference type="InterPro" id="IPR006311">
    <property type="entry name" value="TAT_signal"/>
</dbReference>